<dbReference type="Pfam" id="PF00005">
    <property type="entry name" value="ABC_tran"/>
    <property type="match status" value="1"/>
</dbReference>
<dbReference type="InterPro" id="IPR011527">
    <property type="entry name" value="ABC1_TM_dom"/>
</dbReference>
<dbReference type="GeneID" id="95765697"/>
<evidence type="ECO:0000256" key="6">
    <source>
        <dbReference type="ARBA" id="ARBA00022989"/>
    </source>
</evidence>
<dbReference type="Proteomes" id="UP001245370">
    <property type="component" value="Unassembled WGS sequence"/>
</dbReference>
<dbReference type="Pfam" id="PF00664">
    <property type="entry name" value="ABC_membrane"/>
    <property type="match status" value="1"/>
</dbReference>
<dbReference type="EMBL" id="BSDO01000013">
    <property type="protein sequence ID" value="GLI25250.1"/>
    <property type="molecule type" value="Genomic_DNA"/>
</dbReference>
<keyword evidence="4" id="KW-0547">Nucleotide-binding</keyword>
<dbReference type="PANTHER" id="PTHR43394">
    <property type="entry name" value="ATP-DEPENDENT PERMEASE MDL1, MITOCHONDRIAL"/>
    <property type="match status" value="1"/>
</dbReference>
<evidence type="ECO:0000313" key="14">
    <source>
        <dbReference type="Proteomes" id="UP001144397"/>
    </source>
</evidence>
<dbReference type="PANTHER" id="PTHR43394:SF1">
    <property type="entry name" value="ATP-BINDING CASSETTE SUB-FAMILY B MEMBER 10, MITOCHONDRIAL"/>
    <property type="match status" value="1"/>
</dbReference>
<comment type="subcellular location">
    <subcellularLocation>
        <location evidence="1">Cell membrane</location>
        <topology evidence="1">Multi-pass membrane protein</topology>
    </subcellularLocation>
</comment>
<gene>
    <name evidence="12" type="primary">cydC</name>
    <name evidence="13" type="ORF">GGQ86_005210</name>
    <name evidence="12" type="ORF">XFLAVUS301_49240</name>
</gene>
<dbReference type="SUPFAM" id="SSF90123">
    <property type="entry name" value="ABC transporter transmembrane region"/>
    <property type="match status" value="1"/>
</dbReference>
<dbReference type="CDD" id="cd18585">
    <property type="entry name" value="ABC_6TM_CydC"/>
    <property type="match status" value="1"/>
</dbReference>
<evidence type="ECO:0000259" key="10">
    <source>
        <dbReference type="PROSITE" id="PS50893"/>
    </source>
</evidence>
<dbReference type="NCBIfam" id="TIGR02868">
    <property type="entry name" value="CydC"/>
    <property type="match status" value="1"/>
</dbReference>
<reference evidence="12" key="1">
    <citation type="submission" date="2022-12" db="EMBL/GenBank/DDBJ databases">
        <title>Reference genome sequencing for broad-spectrum identification of bacterial and archaeal isolates by mass spectrometry.</title>
        <authorList>
            <person name="Sekiguchi Y."/>
            <person name="Tourlousse D.M."/>
        </authorList>
    </citation>
    <scope>NUCLEOTIDE SEQUENCE</scope>
    <source>
        <strain evidence="12">301</strain>
    </source>
</reference>
<feature type="transmembrane region" description="Helical" evidence="9">
    <location>
        <begin position="161"/>
        <end position="180"/>
    </location>
</feature>
<dbReference type="InterPro" id="IPR003439">
    <property type="entry name" value="ABC_transporter-like_ATP-bd"/>
</dbReference>
<evidence type="ECO:0000256" key="8">
    <source>
        <dbReference type="SAM" id="MobiDB-lite"/>
    </source>
</evidence>
<evidence type="ECO:0000313" key="15">
    <source>
        <dbReference type="Proteomes" id="UP001245370"/>
    </source>
</evidence>
<dbReference type="Gene3D" id="1.20.1560.10">
    <property type="entry name" value="ABC transporter type 1, transmembrane domain"/>
    <property type="match status" value="1"/>
</dbReference>
<protein>
    <submittedName>
        <fullName evidence="13">ATP-binding cassette subfamily C protein CydC</fullName>
    </submittedName>
    <submittedName>
        <fullName evidence="12">Thiol reductant ABC exporter subunit CydC</fullName>
    </submittedName>
</protein>
<evidence type="ECO:0000256" key="7">
    <source>
        <dbReference type="ARBA" id="ARBA00023136"/>
    </source>
</evidence>
<comment type="caution">
    <text evidence="12">The sequence shown here is derived from an EMBL/GenBank/DDBJ whole genome shotgun (WGS) entry which is preliminary data.</text>
</comment>
<dbReference type="GO" id="GO:0015421">
    <property type="term" value="F:ABC-type oligopeptide transporter activity"/>
    <property type="evidence" value="ECO:0007669"/>
    <property type="project" value="TreeGrafter"/>
</dbReference>
<keyword evidence="5 13" id="KW-0067">ATP-binding</keyword>
<dbReference type="InterPro" id="IPR036640">
    <property type="entry name" value="ABC1_TM_sf"/>
</dbReference>
<dbReference type="PROSITE" id="PS50893">
    <property type="entry name" value="ABC_TRANSPORTER_2"/>
    <property type="match status" value="1"/>
</dbReference>
<organism evidence="12 14">
    <name type="scientific">Xanthobacter flavus</name>
    <dbReference type="NCBI Taxonomy" id="281"/>
    <lineage>
        <taxon>Bacteria</taxon>
        <taxon>Pseudomonadati</taxon>
        <taxon>Pseudomonadota</taxon>
        <taxon>Alphaproteobacteria</taxon>
        <taxon>Hyphomicrobiales</taxon>
        <taxon>Xanthobacteraceae</taxon>
        <taxon>Xanthobacter</taxon>
    </lineage>
</organism>
<dbReference type="SUPFAM" id="SSF52540">
    <property type="entry name" value="P-loop containing nucleoside triphosphate hydrolases"/>
    <property type="match status" value="1"/>
</dbReference>
<keyword evidence="3 9" id="KW-0812">Transmembrane</keyword>
<dbReference type="InterPro" id="IPR003593">
    <property type="entry name" value="AAA+_ATPase"/>
</dbReference>
<dbReference type="PROSITE" id="PS00211">
    <property type="entry name" value="ABC_TRANSPORTER_1"/>
    <property type="match status" value="1"/>
</dbReference>
<keyword evidence="7 9" id="KW-0472">Membrane</keyword>
<feature type="transmembrane region" description="Helical" evidence="9">
    <location>
        <begin position="41"/>
        <end position="59"/>
    </location>
</feature>
<comment type="similarity">
    <text evidence="2">Belongs to the ABC transporter superfamily.</text>
</comment>
<dbReference type="Gene3D" id="3.40.50.300">
    <property type="entry name" value="P-loop containing nucleotide triphosphate hydrolases"/>
    <property type="match status" value="1"/>
</dbReference>
<feature type="domain" description="ABC transmembrane type-1" evidence="11">
    <location>
        <begin position="20"/>
        <end position="305"/>
    </location>
</feature>
<feature type="transmembrane region" description="Helical" evidence="9">
    <location>
        <begin position="12"/>
        <end position="35"/>
    </location>
</feature>
<dbReference type="EMBL" id="JAVDPY010000015">
    <property type="protein sequence ID" value="MDR6336707.1"/>
    <property type="molecule type" value="Genomic_DNA"/>
</dbReference>
<evidence type="ECO:0000256" key="2">
    <source>
        <dbReference type="ARBA" id="ARBA00005417"/>
    </source>
</evidence>
<feature type="transmembrane region" description="Helical" evidence="9">
    <location>
        <begin position="242"/>
        <end position="267"/>
    </location>
</feature>
<keyword evidence="6 9" id="KW-1133">Transmembrane helix</keyword>
<evidence type="ECO:0000256" key="4">
    <source>
        <dbReference type="ARBA" id="ARBA00022741"/>
    </source>
</evidence>
<evidence type="ECO:0000256" key="9">
    <source>
        <dbReference type="SAM" id="Phobius"/>
    </source>
</evidence>
<evidence type="ECO:0000313" key="12">
    <source>
        <dbReference type="EMBL" id="GLI25250.1"/>
    </source>
</evidence>
<dbReference type="PROSITE" id="PS50929">
    <property type="entry name" value="ABC_TM1F"/>
    <property type="match status" value="1"/>
</dbReference>
<feature type="domain" description="ABC transporter" evidence="10">
    <location>
        <begin position="338"/>
        <end position="573"/>
    </location>
</feature>
<evidence type="ECO:0000256" key="1">
    <source>
        <dbReference type="ARBA" id="ARBA00004651"/>
    </source>
</evidence>
<evidence type="ECO:0000313" key="13">
    <source>
        <dbReference type="EMBL" id="MDR6336707.1"/>
    </source>
</evidence>
<dbReference type="InterPro" id="IPR014223">
    <property type="entry name" value="ABC_CydC/D"/>
</dbReference>
<evidence type="ECO:0000256" key="5">
    <source>
        <dbReference type="ARBA" id="ARBA00022840"/>
    </source>
</evidence>
<dbReference type="Proteomes" id="UP001144397">
    <property type="component" value="Unassembled WGS sequence"/>
</dbReference>
<evidence type="ECO:0000256" key="3">
    <source>
        <dbReference type="ARBA" id="ARBA00022692"/>
    </source>
</evidence>
<proteinExistence type="inferred from homology"/>
<dbReference type="InterPro" id="IPR039421">
    <property type="entry name" value="Type_1_exporter"/>
</dbReference>
<dbReference type="GO" id="GO:0005524">
    <property type="term" value="F:ATP binding"/>
    <property type="evidence" value="ECO:0007669"/>
    <property type="project" value="UniProtKB-KW"/>
</dbReference>
<sequence>MKDALRLLRLMAPHAGWMGLAVLVSALATLAHIALMATSGWFIAAMALAGAAGASVNYFTPSAAIRAYAVIRTVGRYGERIVGHEATLKFVAALRPWFFARLIPLAPAALEDQRSGDLLARLKGDIDRLEFAFLRILSPGLAAVLVLAVGLTVLALHDGGMAVGIGLAALLAGLGLPLLVHRLGARASREVTAGTAQLNALLVDHLEGRAELDIYDPDRRHRAALDETSDTLIAREHRLAGILGFAGAGVGLFAQSSLVLVLLIGAPRVLAGTLPGADLPMLALLALSLFEAVAPLPLAFQTLPATLASARRIFDLIDRPPPVKEPAAPKPVPEAGTLAFAHAGLTYPGASGPALTDIDLALAPGRRIGVVGSSGSGKSSLVALALRFRTPAPGEVTFAGSSIADFSSDDLRRRMAVLAQHDHLFATTIRENLLVADPDASPEKLEAALERAGVLAFVAAQPEGLDTFLGANGAKVSGGQARRLGLARALLKEAPLLILDEPTEGLDGETERDVLEGVLGATRDQALLFITHRRAGLEAMDEIIVMDGGRIVARGAPADMLAIVGRGAIRPGPMGPGTIGPETISGGIPEDTARSAGSGQGLEQAPP</sequence>
<dbReference type="InterPro" id="IPR017871">
    <property type="entry name" value="ABC_transporter-like_CS"/>
</dbReference>
<dbReference type="InterPro" id="IPR027417">
    <property type="entry name" value="P-loop_NTPase"/>
</dbReference>
<dbReference type="GO" id="GO:0005886">
    <property type="term" value="C:plasma membrane"/>
    <property type="evidence" value="ECO:0007669"/>
    <property type="project" value="UniProtKB-SubCell"/>
</dbReference>
<dbReference type="RefSeq" id="WP_281809921.1">
    <property type="nucleotide sequence ID" value="NZ_BSDO01000013.1"/>
</dbReference>
<dbReference type="GO" id="GO:0045454">
    <property type="term" value="P:cell redox homeostasis"/>
    <property type="evidence" value="ECO:0007669"/>
    <property type="project" value="InterPro"/>
</dbReference>
<accession>A0A9W6CT35</accession>
<feature type="region of interest" description="Disordered" evidence="8">
    <location>
        <begin position="572"/>
        <end position="607"/>
    </location>
</feature>
<dbReference type="GO" id="GO:0016887">
    <property type="term" value="F:ATP hydrolysis activity"/>
    <property type="evidence" value="ECO:0007669"/>
    <property type="project" value="InterPro"/>
</dbReference>
<feature type="transmembrane region" description="Helical" evidence="9">
    <location>
        <begin position="132"/>
        <end position="155"/>
    </location>
</feature>
<dbReference type="AlphaFoldDB" id="A0A9W6CT35"/>
<keyword evidence="15" id="KW-1185">Reference proteome</keyword>
<name>A0A9W6CT35_XANFL</name>
<dbReference type="SMART" id="SM00382">
    <property type="entry name" value="AAA"/>
    <property type="match status" value="1"/>
</dbReference>
<dbReference type="GO" id="GO:0034775">
    <property type="term" value="P:glutathione transmembrane transport"/>
    <property type="evidence" value="ECO:0007669"/>
    <property type="project" value="InterPro"/>
</dbReference>
<reference evidence="13 15" key="2">
    <citation type="submission" date="2023-07" db="EMBL/GenBank/DDBJ databases">
        <title>Genomic Encyclopedia of Type Strains, Phase IV (KMG-IV): sequencing the most valuable type-strain genomes for metagenomic binning, comparative biology and taxonomic classification.</title>
        <authorList>
            <person name="Goeker M."/>
        </authorList>
    </citation>
    <scope>NUCLEOTIDE SEQUENCE [LARGE SCALE GENOMIC DNA]</scope>
    <source>
        <strain evidence="13 15">DSM 338</strain>
    </source>
</reference>
<evidence type="ECO:0000259" key="11">
    <source>
        <dbReference type="PROSITE" id="PS50929"/>
    </source>
</evidence>